<evidence type="ECO:0000313" key="1">
    <source>
        <dbReference type="EMBL" id="CDW35359.1"/>
    </source>
</evidence>
<name>A0A0K2UAW4_LEPSM</name>
<sequence>MCMTIIHVPFTRKNALSEESQSACCFVISIETHYIIICSIVFQNLCIRFETNS</sequence>
<dbReference type="EMBL" id="HACA01017998">
    <property type="protein sequence ID" value="CDW35359.1"/>
    <property type="molecule type" value="Transcribed_RNA"/>
</dbReference>
<proteinExistence type="predicted"/>
<dbReference type="AlphaFoldDB" id="A0A0K2UAW4"/>
<accession>A0A0K2UAW4</accession>
<organism evidence="1">
    <name type="scientific">Lepeophtheirus salmonis</name>
    <name type="common">Salmon louse</name>
    <name type="synonym">Caligus salmonis</name>
    <dbReference type="NCBI Taxonomy" id="72036"/>
    <lineage>
        <taxon>Eukaryota</taxon>
        <taxon>Metazoa</taxon>
        <taxon>Ecdysozoa</taxon>
        <taxon>Arthropoda</taxon>
        <taxon>Crustacea</taxon>
        <taxon>Multicrustacea</taxon>
        <taxon>Hexanauplia</taxon>
        <taxon>Copepoda</taxon>
        <taxon>Siphonostomatoida</taxon>
        <taxon>Caligidae</taxon>
        <taxon>Lepeophtheirus</taxon>
    </lineage>
</organism>
<protein>
    <submittedName>
        <fullName evidence="1">Uncharacterized protein</fullName>
    </submittedName>
</protein>
<reference evidence="1" key="1">
    <citation type="submission" date="2014-05" db="EMBL/GenBank/DDBJ databases">
        <authorList>
            <person name="Chronopoulou M."/>
        </authorList>
    </citation>
    <scope>NUCLEOTIDE SEQUENCE</scope>
    <source>
        <tissue evidence="1">Whole organism</tissue>
    </source>
</reference>